<proteinExistence type="predicted"/>
<evidence type="ECO:0000313" key="1">
    <source>
        <dbReference type="EMBL" id="AQQ16076.1"/>
    </source>
</evidence>
<sequence length="86" mass="9398">MGATQLTTGTKQWEAYEDASYPACDGRNILILESIVNYGNREETQFQIAQQVLMQHPSSLPVHFTVPGQCPSLTPLLTSDCSIALA</sequence>
<dbReference type="EMBL" id="CP019688">
    <property type="protein sequence ID" value="AQQ16076.1"/>
    <property type="molecule type" value="Genomic_DNA"/>
</dbReference>
<dbReference type="OrthoDB" id="4427108at2"/>
<reference evidence="1 2" key="1">
    <citation type="submission" date="2016-12" db="EMBL/GenBank/DDBJ databases">
        <authorList>
            <person name="Song W.-J."/>
            <person name="Kurnit D.M."/>
        </authorList>
    </citation>
    <scope>NUCLEOTIDE SEQUENCE [LARGE SCALE GENOMIC DNA]</scope>
    <source>
        <strain evidence="1 2">DSM 30827</strain>
    </source>
</reference>
<protein>
    <submittedName>
        <fullName evidence="1">Uncharacterized protein</fullName>
    </submittedName>
</protein>
<dbReference type="Proteomes" id="UP000217209">
    <property type="component" value="Chromosome"/>
</dbReference>
<accession>A0A1Q2HYY4</accession>
<gene>
    <name evidence="1" type="ORF">CGLAU_10710</name>
</gene>
<dbReference type="AlphaFoldDB" id="A0A1Q2HYY4"/>
<dbReference type="RefSeq" id="WP_095660678.1">
    <property type="nucleotide sequence ID" value="NZ_BAAAKB010000001.1"/>
</dbReference>
<keyword evidence="2" id="KW-1185">Reference proteome</keyword>
<dbReference type="KEGG" id="cgv:CGLAU_10710"/>
<name>A0A1Q2HYY4_9CORY</name>
<evidence type="ECO:0000313" key="2">
    <source>
        <dbReference type="Proteomes" id="UP000217209"/>
    </source>
</evidence>
<organism evidence="1 2">
    <name type="scientific">Corynebacterium glaucum</name>
    <dbReference type="NCBI Taxonomy" id="187491"/>
    <lineage>
        <taxon>Bacteria</taxon>
        <taxon>Bacillati</taxon>
        <taxon>Actinomycetota</taxon>
        <taxon>Actinomycetes</taxon>
        <taxon>Mycobacteriales</taxon>
        <taxon>Corynebacteriaceae</taxon>
        <taxon>Corynebacterium</taxon>
    </lineage>
</organism>